<evidence type="ECO:0000313" key="1">
    <source>
        <dbReference type="EMBL" id="JAD40281.1"/>
    </source>
</evidence>
<name>A0A0A8ZN97_ARUDO</name>
<reference evidence="1" key="1">
    <citation type="submission" date="2014-09" db="EMBL/GenBank/DDBJ databases">
        <authorList>
            <person name="Magalhaes I.L.F."/>
            <person name="Oliveira U."/>
            <person name="Santos F.R."/>
            <person name="Vidigal T.H.D.A."/>
            <person name="Brescovit A.D."/>
            <person name="Santos A.J."/>
        </authorList>
    </citation>
    <scope>NUCLEOTIDE SEQUENCE</scope>
    <source>
        <tissue evidence="1">Shoot tissue taken approximately 20 cm above the soil surface</tissue>
    </source>
</reference>
<sequence>MCTMWQKGMDTTIVDRAPWTLIRSQACVLSCQYKTY</sequence>
<organism evidence="1">
    <name type="scientific">Arundo donax</name>
    <name type="common">Giant reed</name>
    <name type="synonym">Donax arundinaceus</name>
    <dbReference type="NCBI Taxonomy" id="35708"/>
    <lineage>
        <taxon>Eukaryota</taxon>
        <taxon>Viridiplantae</taxon>
        <taxon>Streptophyta</taxon>
        <taxon>Embryophyta</taxon>
        <taxon>Tracheophyta</taxon>
        <taxon>Spermatophyta</taxon>
        <taxon>Magnoliopsida</taxon>
        <taxon>Liliopsida</taxon>
        <taxon>Poales</taxon>
        <taxon>Poaceae</taxon>
        <taxon>PACMAD clade</taxon>
        <taxon>Arundinoideae</taxon>
        <taxon>Arundineae</taxon>
        <taxon>Arundo</taxon>
    </lineage>
</organism>
<reference evidence="1" key="2">
    <citation type="journal article" date="2015" name="Data Brief">
        <title>Shoot transcriptome of the giant reed, Arundo donax.</title>
        <authorList>
            <person name="Barrero R.A."/>
            <person name="Guerrero F.D."/>
            <person name="Moolhuijzen P."/>
            <person name="Goolsby J.A."/>
            <person name="Tidwell J."/>
            <person name="Bellgard S.E."/>
            <person name="Bellgard M.I."/>
        </authorList>
    </citation>
    <scope>NUCLEOTIDE SEQUENCE</scope>
    <source>
        <tissue evidence="1">Shoot tissue taken approximately 20 cm above the soil surface</tissue>
    </source>
</reference>
<accession>A0A0A8ZN97</accession>
<protein>
    <submittedName>
        <fullName evidence="1">Uncharacterized protein</fullName>
    </submittedName>
</protein>
<dbReference type="EMBL" id="GBRH01257614">
    <property type="protein sequence ID" value="JAD40281.1"/>
    <property type="molecule type" value="Transcribed_RNA"/>
</dbReference>
<dbReference type="AlphaFoldDB" id="A0A0A8ZN97"/>
<proteinExistence type="predicted"/>